<reference evidence="2 3" key="1">
    <citation type="journal article" date="2012" name="J. Bacteriol.">
        <title>Draft Genome Sequence of Oceaniovalibus guishaninsula JLT2003T.</title>
        <authorList>
            <person name="Tang K."/>
            <person name="Liu K."/>
            <person name="Jiao N."/>
        </authorList>
    </citation>
    <scope>NUCLEOTIDE SEQUENCE [LARGE SCALE GENOMIC DNA]</scope>
    <source>
        <strain evidence="2 3">JLT2003</strain>
    </source>
</reference>
<evidence type="ECO:0000313" key="3">
    <source>
        <dbReference type="Proteomes" id="UP000006765"/>
    </source>
</evidence>
<dbReference type="EMBL" id="AMGO01000036">
    <property type="protein sequence ID" value="EKE44280.1"/>
    <property type="molecule type" value="Genomic_DNA"/>
</dbReference>
<dbReference type="Proteomes" id="UP000006765">
    <property type="component" value="Unassembled WGS sequence"/>
</dbReference>
<feature type="signal peptide" evidence="1">
    <location>
        <begin position="1"/>
        <end position="21"/>
    </location>
</feature>
<dbReference type="AlphaFoldDB" id="K2I5Q3"/>
<gene>
    <name evidence="2" type="ORF">OCGS_1796</name>
</gene>
<comment type="caution">
    <text evidence="2">The sequence shown here is derived from an EMBL/GenBank/DDBJ whole genome shotgun (WGS) entry which is preliminary data.</text>
</comment>
<accession>K2I5Q3</accession>
<keyword evidence="1" id="KW-0732">Signal</keyword>
<feature type="chain" id="PRO_5003858495" evidence="1">
    <location>
        <begin position="22"/>
        <end position="85"/>
    </location>
</feature>
<name>K2I5Q3_9RHOB</name>
<protein>
    <submittedName>
        <fullName evidence="2">Uncharacterized protein</fullName>
    </submittedName>
</protein>
<sequence>MITAAATAAMLAGVAAPAAFAQQMEDPDVTMVTGKVFRALRACDIDGNMIDTLTMAQVAGITITASSDDGSNKCQKIEAIARGDG</sequence>
<dbReference type="STRING" id="1231392.OCGS_1796"/>
<organism evidence="2 3">
    <name type="scientific">Oceaniovalibus guishaninsula JLT2003</name>
    <dbReference type="NCBI Taxonomy" id="1231392"/>
    <lineage>
        <taxon>Bacteria</taxon>
        <taxon>Pseudomonadati</taxon>
        <taxon>Pseudomonadota</taxon>
        <taxon>Alphaproteobacteria</taxon>
        <taxon>Rhodobacterales</taxon>
        <taxon>Roseobacteraceae</taxon>
        <taxon>Oceaniovalibus</taxon>
    </lineage>
</organism>
<evidence type="ECO:0000256" key="1">
    <source>
        <dbReference type="SAM" id="SignalP"/>
    </source>
</evidence>
<proteinExistence type="predicted"/>
<evidence type="ECO:0000313" key="2">
    <source>
        <dbReference type="EMBL" id="EKE44280.1"/>
    </source>
</evidence>
<keyword evidence="3" id="KW-1185">Reference proteome</keyword>